<reference evidence="1" key="1">
    <citation type="journal article" date="2014" name="Int. J. Syst. Evol. Microbiol.">
        <title>Complete genome sequence of Corynebacterium casei LMG S-19264T (=DSM 44701T), isolated from a smear-ripened cheese.</title>
        <authorList>
            <consortium name="US DOE Joint Genome Institute (JGI-PGF)"/>
            <person name="Walter F."/>
            <person name="Albersmeier A."/>
            <person name="Kalinowski J."/>
            <person name="Ruckert C."/>
        </authorList>
    </citation>
    <scope>NUCLEOTIDE SEQUENCE</scope>
    <source>
        <strain evidence="1">VKM B-2555</strain>
    </source>
</reference>
<dbReference type="Proteomes" id="UP001143364">
    <property type="component" value="Unassembled WGS sequence"/>
</dbReference>
<evidence type="ECO:0000313" key="2">
    <source>
        <dbReference type="Proteomes" id="UP001143364"/>
    </source>
</evidence>
<name>A0A9W6JHB2_9HYPH</name>
<dbReference type="AlphaFoldDB" id="A0A9W6JHB2"/>
<sequence>MTKRRPVRAGSERLRTCLGIAAACPAKPGVYDFSPGEILTVQVGDARGKRGHDGWRKGPDRL</sequence>
<keyword evidence="2" id="KW-1185">Reference proteome</keyword>
<reference evidence="1" key="2">
    <citation type="submission" date="2023-01" db="EMBL/GenBank/DDBJ databases">
        <authorList>
            <person name="Sun Q."/>
            <person name="Evtushenko L."/>
        </authorList>
    </citation>
    <scope>NUCLEOTIDE SEQUENCE</scope>
    <source>
        <strain evidence="1">VKM B-2555</strain>
    </source>
</reference>
<proteinExistence type="predicted"/>
<comment type="caution">
    <text evidence="1">The sequence shown here is derived from an EMBL/GenBank/DDBJ whole genome shotgun (WGS) entry which is preliminary data.</text>
</comment>
<accession>A0A9W6JHB2</accession>
<dbReference type="EMBL" id="BSFK01000010">
    <property type="protein sequence ID" value="GLK77047.1"/>
    <property type="molecule type" value="Genomic_DNA"/>
</dbReference>
<protein>
    <submittedName>
        <fullName evidence="1">Uncharacterized protein</fullName>
    </submittedName>
</protein>
<organism evidence="1 2">
    <name type="scientific">Methylopila jiangsuensis</name>
    <dbReference type="NCBI Taxonomy" id="586230"/>
    <lineage>
        <taxon>Bacteria</taxon>
        <taxon>Pseudomonadati</taxon>
        <taxon>Pseudomonadota</taxon>
        <taxon>Alphaproteobacteria</taxon>
        <taxon>Hyphomicrobiales</taxon>
        <taxon>Methylopilaceae</taxon>
        <taxon>Methylopila</taxon>
    </lineage>
</organism>
<evidence type="ECO:0000313" key="1">
    <source>
        <dbReference type="EMBL" id="GLK77047.1"/>
    </source>
</evidence>
<gene>
    <name evidence="1" type="ORF">GCM10008171_23010</name>
</gene>